<sequence>MLLPSSAFLFSLLLFGTQVSVSLGAVDDPSWAFRQERSTTCEQLLNLALDINVNVFDDYPTAVQTAILLTQMPTSVSVADVTLISSVFLRDIEMQIAEQAYLCETEPDGICKRLASMTSSWSSDPLALLSAETKEKFTGKYTNEAVETVVLPFLKKVLQRTRFLLKNNCQFTEEKQIEPLRIS</sequence>
<accession>A0A1I7YNI7</accession>
<evidence type="ECO:0000256" key="1">
    <source>
        <dbReference type="SAM" id="SignalP"/>
    </source>
</evidence>
<protein>
    <submittedName>
        <fullName evidence="3">Secreted protein</fullName>
    </submittedName>
</protein>
<keyword evidence="2" id="KW-1185">Reference proteome</keyword>
<dbReference type="Proteomes" id="UP000095287">
    <property type="component" value="Unplaced"/>
</dbReference>
<evidence type="ECO:0000313" key="3">
    <source>
        <dbReference type="WBParaSite" id="L893_g18114.t1"/>
    </source>
</evidence>
<feature type="chain" id="PRO_5009312367" evidence="1">
    <location>
        <begin position="25"/>
        <end position="183"/>
    </location>
</feature>
<reference evidence="3" key="1">
    <citation type="submission" date="2016-11" db="UniProtKB">
        <authorList>
            <consortium name="WormBaseParasite"/>
        </authorList>
    </citation>
    <scope>IDENTIFICATION</scope>
</reference>
<dbReference type="WBParaSite" id="L893_g18114.t1">
    <property type="protein sequence ID" value="L893_g18114.t1"/>
    <property type="gene ID" value="L893_g18114"/>
</dbReference>
<organism evidence="2 3">
    <name type="scientific">Steinernema glaseri</name>
    <dbReference type="NCBI Taxonomy" id="37863"/>
    <lineage>
        <taxon>Eukaryota</taxon>
        <taxon>Metazoa</taxon>
        <taxon>Ecdysozoa</taxon>
        <taxon>Nematoda</taxon>
        <taxon>Chromadorea</taxon>
        <taxon>Rhabditida</taxon>
        <taxon>Tylenchina</taxon>
        <taxon>Panagrolaimomorpha</taxon>
        <taxon>Strongyloidoidea</taxon>
        <taxon>Steinernematidae</taxon>
        <taxon>Steinernema</taxon>
    </lineage>
</organism>
<name>A0A1I7YNI7_9BILA</name>
<keyword evidence="1" id="KW-0732">Signal</keyword>
<feature type="signal peptide" evidence="1">
    <location>
        <begin position="1"/>
        <end position="24"/>
    </location>
</feature>
<dbReference type="AlphaFoldDB" id="A0A1I7YNI7"/>
<proteinExistence type="predicted"/>
<evidence type="ECO:0000313" key="2">
    <source>
        <dbReference type="Proteomes" id="UP000095287"/>
    </source>
</evidence>